<reference evidence="1" key="1">
    <citation type="journal article" date="2014" name="Int. J. Syst. Evol. Microbiol.">
        <title>Complete genome sequence of Corynebacterium casei LMG S-19264T (=DSM 44701T), isolated from a smear-ripened cheese.</title>
        <authorList>
            <consortium name="US DOE Joint Genome Institute (JGI-PGF)"/>
            <person name="Walter F."/>
            <person name="Albersmeier A."/>
            <person name="Kalinowski J."/>
            <person name="Ruckert C."/>
        </authorList>
    </citation>
    <scope>NUCLEOTIDE SEQUENCE</scope>
    <source>
        <strain evidence="1">KCTC 23224</strain>
    </source>
</reference>
<evidence type="ECO:0000313" key="2">
    <source>
        <dbReference type="Proteomes" id="UP000642809"/>
    </source>
</evidence>
<dbReference type="EMBL" id="BMYF01000005">
    <property type="protein sequence ID" value="GHB31412.1"/>
    <property type="molecule type" value="Genomic_DNA"/>
</dbReference>
<accession>A0A8J3G4P3</accession>
<name>A0A8J3G4P3_9BACT</name>
<gene>
    <name evidence="1" type="ORF">GCM10008106_10200</name>
</gene>
<proteinExistence type="predicted"/>
<dbReference type="AlphaFoldDB" id="A0A8J3G4P3"/>
<evidence type="ECO:0000313" key="1">
    <source>
        <dbReference type="EMBL" id="GHB31412.1"/>
    </source>
</evidence>
<comment type="caution">
    <text evidence="1">The sequence shown here is derived from an EMBL/GenBank/DDBJ whole genome shotgun (WGS) entry which is preliminary data.</text>
</comment>
<organism evidence="1 2">
    <name type="scientific">Mongoliitalea lutea</name>
    <dbReference type="NCBI Taxonomy" id="849756"/>
    <lineage>
        <taxon>Bacteria</taxon>
        <taxon>Pseudomonadati</taxon>
        <taxon>Bacteroidota</taxon>
        <taxon>Cytophagia</taxon>
        <taxon>Cytophagales</taxon>
        <taxon>Cyclobacteriaceae</taxon>
        <taxon>Mongoliitalea</taxon>
    </lineage>
</organism>
<sequence length="415" mass="47543">MGKFSLIFVCDEEELFTPLVASQVFEQANIQAQNLDHQESLEVHVLIPLSLRNYFKSNYQSYKAQLNERFKNIKIHFVPGVSRLNHFPRQIFLYLFRKSLSGSFAIWHFRGDSLIPQFKFLKNGFPEDKFVADVRGIWPAEKLLLSGIEVMEVSEMYNHALSVELLKKLKFNLGMADGVCTVSPNLADFLKNHIQVQKPVWVVPCATKLKEESLDFFNQSENQFSKLKEKFVIGYLGGTASYQNLDDIVLPFMQALLELDSRVHLLFVTHQVAEMEKKITEFNFDSSRFDILTAPQKQVINYSKMMDLGLLLRKPNVVNLMAQPVKLGEYLSASVPVVVSNGLGGVQVESDSIINIDLIGGDFFEEAKRCLTYLQSTNRLDRKIKALETARDYFSWETNVKIHFKNYLKIGLCAE</sequence>
<protein>
    <submittedName>
        <fullName evidence="1">Uncharacterized protein</fullName>
    </submittedName>
</protein>
<dbReference type="Gene3D" id="3.40.50.2000">
    <property type="entry name" value="Glycogen Phosphorylase B"/>
    <property type="match status" value="2"/>
</dbReference>
<reference evidence="1" key="2">
    <citation type="submission" date="2020-09" db="EMBL/GenBank/DDBJ databases">
        <authorList>
            <person name="Sun Q."/>
            <person name="Kim S."/>
        </authorList>
    </citation>
    <scope>NUCLEOTIDE SEQUENCE</scope>
    <source>
        <strain evidence="1">KCTC 23224</strain>
    </source>
</reference>
<dbReference type="SUPFAM" id="SSF53756">
    <property type="entry name" value="UDP-Glycosyltransferase/glycogen phosphorylase"/>
    <property type="match status" value="1"/>
</dbReference>
<dbReference type="RefSeq" id="WP_189579398.1">
    <property type="nucleotide sequence ID" value="NZ_BMYF01000005.1"/>
</dbReference>
<keyword evidence="2" id="KW-1185">Reference proteome</keyword>
<dbReference type="Proteomes" id="UP000642809">
    <property type="component" value="Unassembled WGS sequence"/>
</dbReference>